<feature type="transmembrane region" description="Helical" evidence="1">
    <location>
        <begin position="54"/>
        <end position="70"/>
    </location>
</feature>
<proteinExistence type="predicted"/>
<dbReference type="STRING" id="84698.SAMN04488528_103824"/>
<dbReference type="AlphaFoldDB" id="A0A1I1AJ19"/>
<keyword evidence="1" id="KW-0812">Transmembrane</keyword>
<feature type="transmembrane region" description="Helical" evidence="1">
    <location>
        <begin position="26"/>
        <end position="48"/>
    </location>
</feature>
<evidence type="ECO:0000256" key="1">
    <source>
        <dbReference type="SAM" id="Phobius"/>
    </source>
</evidence>
<evidence type="ECO:0000313" key="3">
    <source>
        <dbReference type="Proteomes" id="UP000198619"/>
    </source>
</evidence>
<protein>
    <submittedName>
        <fullName evidence="2">YcxB-like protein</fullName>
    </submittedName>
</protein>
<name>A0A1I1AJ19_9CLOT</name>
<organism evidence="2 3">
    <name type="scientific">Clostridium frigidicarnis</name>
    <dbReference type="NCBI Taxonomy" id="84698"/>
    <lineage>
        <taxon>Bacteria</taxon>
        <taxon>Bacillati</taxon>
        <taxon>Bacillota</taxon>
        <taxon>Clostridia</taxon>
        <taxon>Eubacteriales</taxon>
        <taxon>Clostridiaceae</taxon>
        <taxon>Clostridium</taxon>
    </lineage>
</organism>
<dbReference type="EMBL" id="FOKI01000038">
    <property type="protein sequence ID" value="SFB38031.1"/>
    <property type="molecule type" value="Genomic_DNA"/>
</dbReference>
<accession>A0A1I1AJ19</accession>
<dbReference type="Proteomes" id="UP000198619">
    <property type="component" value="Unassembled WGS sequence"/>
</dbReference>
<keyword evidence="1" id="KW-1133">Transmembrane helix</keyword>
<keyword evidence="3" id="KW-1185">Reference proteome</keyword>
<dbReference type="RefSeq" id="WP_090042761.1">
    <property type="nucleotide sequence ID" value="NZ_FOKI01000038.1"/>
</dbReference>
<keyword evidence="1" id="KW-0472">Membrane</keyword>
<reference evidence="2 3" key="1">
    <citation type="submission" date="2016-10" db="EMBL/GenBank/DDBJ databases">
        <authorList>
            <person name="de Groot N.N."/>
        </authorList>
    </citation>
    <scope>NUCLEOTIDE SEQUENCE [LARGE SCALE GENOMIC DNA]</scope>
    <source>
        <strain evidence="2 3">DSM 12271</strain>
    </source>
</reference>
<gene>
    <name evidence="2" type="ORF">SAMN04488528_103824</name>
</gene>
<evidence type="ECO:0000313" key="2">
    <source>
        <dbReference type="EMBL" id="SFB38031.1"/>
    </source>
</evidence>
<sequence>MEFEFTLTKEFLLNFHMKYYPKTKTFLDFNIALILIAIIFNTFAYIIVDTKYKLMVVIIFFVYVLILLIFKNGLSKFCILSFFNNYKNKFLLVPTIIIMGDKGISIDTKFNKKVIQWTSIKDLHVIENNIIIRLLWDKNYIFIPCECFENKEKLERIIELFKRNASISPQYNYPRDIKF</sequence>